<organism evidence="1 2">
    <name type="scientific">Pseudomonas salomonii</name>
    <dbReference type="NCBI Taxonomy" id="191391"/>
    <lineage>
        <taxon>Bacteria</taxon>
        <taxon>Pseudomonadati</taxon>
        <taxon>Pseudomonadota</taxon>
        <taxon>Gammaproteobacteria</taxon>
        <taxon>Pseudomonadales</taxon>
        <taxon>Pseudomonadaceae</taxon>
        <taxon>Pseudomonas</taxon>
    </lineage>
</organism>
<dbReference type="RefSeq" id="WP_176727935.1">
    <property type="nucleotide sequence ID" value="NZ_FNOX01000001.1"/>
</dbReference>
<dbReference type="AlphaFoldDB" id="A0A1H3BSG1"/>
<protein>
    <recommendedName>
        <fullName evidence="3">Type III secretion protein</fullName>
    </recommendedName>
</protein>
<evidence type="ECO:0000313" key="1">
    <source>
        <dbReference type="EMBL" id="SDX44706.1"/>
    </source>
</evidence>
<name>A0A1H3BSG1_9PSED</name>
<evidence type="ECO:0008006" key="3">
    <source>
        <dbReference type="Google" id="ProtNLM"/>
    </source>
</evidence>
<dbReference type="EMBL" id="FNOX01000001">
    <property type="protein sequence ID" value="SDX44706.1"/>
    <property type="molecule type" value="Genomic_DNA"/>
</dbReference>
<proteinExistence type="predicted"/>
<evidence type="ECO:0000313" key="2">
    <source>
        <dbReference type="Proteomes" id="UP000182902"/>
    </source>
</evidence>
<sequence>MTHDSLTWAKWWACPWLDSPHDWPPFTPSLPYSKTLCQSQHAAMATSLGIDPCLPVEPSAALLQLVLEPAQRRDLILALVGGVYQIKTPTPLSQDLQLWCVRLSKALMPNTLQISTEDPLHYLRAWVEPSVWQRLRLSFDRHRVLALEQTPQLGDTHDKLETIWKAAIWRTGASHNEPVFSFAEESQDDAVQTHD</sequence>
<gene>
    <name evidence="1" type="ORF">SAMN05216247_10157</name>
</gene>
<dbReference type="Proteomes" id="UP000182902">
    <property type="component" value="Unassembled WGS sequence"/>
</dbReference>
<accession>A0A1H3BSG1</accession>
<reference evidence="1 2" key="1">
    <citation type="submission" date="2016-10" db="EMBL/GenBank/DDBJ databases">
        <authorList>
            <person name="de Groot N.N."/>
        </authorList>
    </citation>
    <scope>NUCLEOTIDE SEQUENCE [LARGE SCALE GENOMIC DNA]</scope>
    <source>
        <strain evidence="1 2">ICMP 14252</strain>
    </source>
</reference>